<evidence type="ECO:0000313" key="3">
    <source>
        <dbReference type="Proteomes" id="UP000010321"/>
    </source>
</evidence>
<keyword evidence="1" id="KW-0472">Membrane</keyword>
<feature type="transmembrane region" description="Helical" evidence="1">
    <location>
        <begin position="34"/>
        <end position="51"/>
    </location>
</feature>
<dbReference type="Proteomes" id="UP000010321">
    <property type="component" value="Unassembled WGS sequence"/>
</dbReference>
<feature type="transmembrane region" description="Helical" evidence="1">
    <location>
        <begin position="71"/>
        <end position="88"/>
    </location>
</feature>
<evidence type="ECO:0000313" key="2">
    <source>
        <dbReference type="EMBL" id="EGF49180.1"/>
    </source>
</evidence>
<reference evidence="2 3" key="1">
    <citation type="submission" date="2011-02" db="EMBL/GenBank/DDBJ databases">
        <authorList>
            <person name="Weinstock G."/>
            <person name="Sodergren E."/>
            <person name="Clifton S."/>
            <person name="Fulton L."/>
            <person name="Fulton B."/>
            <person name="Courtney L."/>
            <person name="Fronick C."/>
            <person name="Harrison M."/>
            <person name="Strong C."/>
            <person name="Farmer C."/>
            <person name="Delahaunty K."/>
            <person name="Markovic C."/>
            <person name="Hall O."/>
            <person name="Minx P."/>
            <person name="Tomlinson C."/>
            <person name="Mitreva M."/>
            <person name="Hou S."/>
            <person name="Chen J."/>
            <person name="Wollam A."/>
            <person name="Pepin K.H."/>
            <person name="Johnson M."/>
            <person name="Bhonagiri V."/>
            <person name="Zhang X."/>
            <person name="Suruliraj S."/>
            <person name="Warren W."/>
            <person name="Chinwalla A."/>
            <person name="Mardis E.R."/>
            <person name="Wilson R.K."/>
        </authorList>
    </citation>
    <scope>NUCLEOTIDE SEQUENCE [LARGE SCALE GENOMIC DNA]</scope>
    <source>
        <strain evidence="2 3">YIT 12056</strain>
    </source>
</reference>
<comment type="caution">
    <text evidence="2">The sequence shown here is derived from an EMBL/GenBank/DDBJ whole genome shotgun (WGS) entry which is preliminary data.</text>
</comment>
<organism evidence="2 3">
    <name type="scientific">Bacteroides clarus YIT 12056</name>
    <dbReference type="NCBI Taxonomy" id="762984"/>
    <lineage>
        <taxon>Bacteria</taxon>
        <taxon>Pseudomonadati</taxon>
        <taxon>Bacteroidota</taxon>
        <taxon>Bacteroidia</taxon>
        <taxon>Bacteroidales</taxon>
        <taxon>Bacteroidaceae</taxon>
        <taxon>Bacteroides</taxon>
    </lineage>
</organism>
<keyword evidence="1" id="KW-0812">Transmembrane</keyword>
<dbReference type="EMBL" id="AFBM01000034">
    <property type="protein sequence ID" value="EGF49180.1"/>
    <property type="molecule type" value="Genomic_DNA"/>
</dbReference>
<evidence type="ECO:0000256" key="1">
    <source>
        <dbReference type="SAM" id="Phobius"/>
    </source>
</evidence>
<protein>
    <submittedName>
        <fullName evidence="2">Conserved domain protein</fullName>
    </submittedName>
</protein>
<keyword evidence="3" id="KW-1185">Reference proteome</keyword>
<feature type="transmembrane region" description="Helical" evidence="1">
    <location>
        <begin position="100"/>
        <end position="119"/>
    </location>
</feature>
<accession>A0ABN0CJB7</accession>
<gene>
    <name evidence="2" type="ORF">HMPREF9445_03327</name>
</gene>
<name>A0ABN0CJB7_9BACE</name>
<keyword evidence="1" id="KW-1133">Transmembrane helix</keyword>
<proteinExistence type="predicted"/>
<sequence>MRQGSFYIYHILHIYIRALLPYDCRSCNGCHHQYVFTNIVFIVFFYFNRGKYKHIVLIAKINLTFFSYKNIFLKILFFIADNSYYLLLKRKEQTMKRKHLIVVGAIIAIVLLLYWLFIAEDLNAWLNVN</sequence>